<proteinExistence type="predicted"/>
<evidence type="ECO:0000313" key="2">
    <source>
        <dbReference type="EMBL" id="AAY47426.1"/>
    </source>
</evidence>
<dbReference type="AlphaFoldDB" id="A0A0H2X4K6"/>
<dbReference type="InterPro" id="IPR016181">
    <property type="entry name" value="Acyl_CoA_acyltransferase"/>
</dbReference>
<accession>A0A0H2X4K6</accession>
<organism evidence="2 3">
    <name type="scientific">Xanthomonas campestris pv. campestris (strain 8004)</name>
    <dbReference type="NCBI Taxonomy" id="314565"/>
    <lineage>
        <taxon>Bacteria</taxon>
        <taxon>Pseudomonadati</taxon>
        <taxon>Pseudomonadota</taxon>
        <taxon>Gammaproteobacteria</taxon>
        <taxon>Lysobacterales</taxon>
        <taxon>Lysobacteraceae</taxon>
        <taxon>Xanthomonas</taxon>
    </lineage>
</organism>
<dbReference type="GO" id="GO:0016747">
    <property type="term" value="F:acyltransferase activity, transferring groups other than amino-acyl groups"/>
    <property type="evidence" value="ECO:0007669"/>
    <property type="project" value="InterPro"/>
</dbReference>
<evidence type="ECO:0000313" key="3">
    <source>
        <dbReference type="Proteomes" id="UP000000420"/>
    </source>
</evidence>
<dbReference type="Gene3D" id="3.40.630.30">
    <property type="match status" value="1"/>
</dbReference>
<name>A0A0H2X4K6_XANC8</name>
<dbReference type="HOGENOM" id="CLU_086503_7_0_6"/>
<evidence type="ECO:0000259" key="1">
    <source>
        <dbReference type="PROSITE" id="PS51186"/>
    </source>
</evidence>
<dbReference type="KEGG" id="xcb:XC_0341"/>
<dbReference type="Pfam" id="PF00583">
    <property type="entry name" value="Acetyltransf_1"/>
    <property type="match status" value="1"/>
</dbReference>
<dbReference type="InterPro" id="IPR053144">
    <property type="entry name" value="Acetyltransferase_Butenolide"/>
</dbReference>
<dbReference type="RefSeq" id="WP_011035584.1">
    <property type="nucleotide sequence ID" value="NC_007086.1"/>
</dbReference>
<feature type="domain" description="N-acetyltransferase" evidence="1">
    <location>
        <begin position="5"/>
        <end position="152"/>
    </location>
</feature>
<dbReference type="InterPro" id="IPR000182">
    <property type="entry name" value="GNAT_dom"/>
</dbReference>
<gene>
    <name evidence="2" type="ordered locus">XC_0341</name>
</gene>
<dbReference type="CDD" id="cd04301">
    <property type="entry name" value="NAT_SF"/>
    <property type="match status" value="1"/>
</dbReference>
<dbReference type="Proteomes" id="UP000000420">
    <property type="component" value="Chromosome"/>
</dbReference>
<reference evidence="2 3" key="1">
    <citation type="journal article" date="2005" name="Genome Res.">
        <title>Comparative and functional genomic analyses of the pathogenicity of phytopathogen Xanthomonas campestris pv. campestris.</title>
        <authorList>
            <person name="Qian W."/>
            <person name="Jia Y."/>
            <person name="Ren S.X."/>
            <person name="He Y.Q."/>
            <person name="Feng J.X."/>
            <person name="Lu L.F."/>
            <person name="Sun Q."/>
            <person name="Ying G."/>
            <person name="Tang D.J."/>
            <person name="Tang H."/>
            <person name="Wu W."/>
            <person name="Hao P."/>
            <person name="Wang L."/>
            <person name="Jiang B.L."/>
            <person name="Zeng S."/>
            <person name="Gu W.Y."/>
            <person name="Lu G."/>
            <person name="Rong L."/>
            <person name="Tian Y."/>
            <person name="Yao Z."/>
            <person name="Fu G."/>
            <person name="Chen B."/>
            <person name="Fang R."/>
            <person name="Qiang B."/>
            <person name="Chen Z."/>
            <person name="Zhao G.P."/>
            <person name="Tang J.L."/>
            <person name="He C."/>
        </authorList>
    </citation>
    <scope>NUCLEOTIDE SEQUENCE [LARGE SCALE GENOMIC DNA]</scope>
    <source>
        <strain evidence="2 3">8004</strain>
    </source>
</reference>
<dbReference type="PANTHER" id="PTHR43233">
    <property type="entry name" value="FAMILY N-ACETYLTRANSFERASE, PUTATIVE (AFU_ORTHOLOGUE AFUA_6G03350)-RELATED"/>
    <property type="match status" value="1"/>
</dbReference>
<protein>
    <submittedName>
        <fullName evidence="2">AttT protein</fullName>
    </submittedName>
</protein>
<dbReference type="PANTHER" id="PTHR43233:SF1">
    <property type="entry name" value="FAMILY N-ACETYLTRANSFERASE, PUTATIVE (AFU_ORTHOLOGUE AFUA_6G03350)-RELATED"/>
    <property type="match status" value="1"/>
</dbReference>
<dbReference type="EMBL" id="CP000050">
    <property type="protein sequence ID" value="AAY47426.1"/>
    <property type="molecule type" value="Genomic_DNA"/>
</dbReference>
<dbReference type="SUPFAM" id="SSF55729">
    <property type="entry name" value="Acyl-CoA N-acyltransferases (Nat)"/>
    <property type="match status" value="1"/>
</dbReference>
<dbReference type="PROSITE" id="PS51186">
    <property type="entry name" value="GNAT"/>
    <property type="match status" value="1"/>
</dbReference>
<sequence>MLSSSLYRVVHQTPTIEAYRHLRQASGLSPKALEAAERGLPNSLFSVQVLCDGEPVAMGRVIGDGGCFYQVVDIAVLPAHQGRGLGKTVMGEIASYIEREVPASAYVSLIADGAAYKLYQQFGFALTAPASVGMAFKRKTSRASAASDVLKS</sequence>